<comment type="caution">
    <text evidence="1">The sequence shown here is derived from an EMBL/GenBank/DDBJ whole genome shotgun (WGS) entry which is preliminary data.</text>
</comment>
<dbReference type="AlphaFoldDB" id="A0A0F9KIA9"/>
<sequence>MENISASTINELFIQKLNSPEGLDKVAQEGSAFIRQKLREVSFARKIVQPEYVTKADLQRSVNHDGMVKIDDIEPDSKAMIVNFRGNPTNNYVMGERYEIPFFFVSSEDFQKTEEELLAYDMPLTEVIEKNSVLDIQETEDTAFLSQVDAAITIEVAAGNQTAVSGLYTTSGEVGSIVKNDLKSLFDTLDGNRLRTEVILMDSTMFNRLFLYNATTAGDAVGSETHVNGYSYSTLFGRRLIVSNKKDLLENKIYAFTAQDFFGSFYVLNDTKFWIEKKKNIISWAAYETIGLGIGNTKSCARLTLS</sequence>
<evidence type="ECO:0008006" key="2">
    <source>
        <dbReference type="Google" id="ProtNLM"/>
    </source>
</evidence>
<accession>A0A0F9KIA9</accession>
<gene>
    <name evidence="1" type="ORF">LCGC14_1399930</name>
</gene>
<reference evidence="1" key="1">
    <citation type="journal article" date="2015" name="Nature">
        <title>Complex archaea that bridge the gap between prokaryotes and eukaryotes.</title>
        <authorList>
            <person name="Spang A."/>
            <person name="Saw J.H."/>
            <person name="Jorgensen S.L."/>
            <person name="Zaremba-Niedzwiedzka K."/>
            <person name="Martijn J."/>
            <person name="Lind A.E."/>
            <person name="van Eijk R."/>
            <person name="Schleper C."/>
            <person name="Guy L."/>
            <person name="Ettema T.J."/>
        </authorList>
    </citation>
    <scope>NUCLEOTIDE SEQUENCE</scope>
</reference>
<protein>
    <recommendedName>
        <fullName evidence="2">Phage major capsid protein</fullName>
    </recommendedName>
</protein>
<name>A0A0F9KIA9_9ZZZZ</name>
<dbReference type="EMBL" id="LAZR01009133">
    <property type="protein sequence ID" value="KKM74481.1"/>
    <property type="molecule type" value="Genomic_DNA"/>
</dbReference>
<evidence type="ECO:0000313" key="1">
    <source>
        <dbReference type="EMBL" id="KKM74481.1"/>
    </source>
</evidence>
<proteinExistence type="predicted"/>
<organism evidence="1">
    <name type="scientific">marine sediment metagenome</name>
    <dbReference type="NCBI Taxonomy" id="412755"/>
    <lineage>
        <taxon>unclassified sequences</taxon>
        <taxon>metagenomes</taxon>
        <taxon>ecological metagenomes</taxon>
    </lineage>
</organism>
<dbReference type="SUPFAM" id="SSF56563">
    <property type="entry name" value="Major capsid protein gp5"/>
    <property type="match status" value="1"/>
</dbReference>